<keyword evidence="1" id="KW-0812">Transmembrane</keyword>
<comment type="caution">
    <text evidence="2">The sequence shown here is derived from an EMBL/GenBank/DDBJ whole genome shotgun (WGS) entry which is preliminary data.</text>
</comment>
<dbReference type="RefSeq" id="XP_013243578.1">
    <property type="nucleotide sequence ID" value="XM_013388124.1"/>
</dbReference>
<gene>
    <name evidence="2" type="ORF">K437DRAFT_223576</name>
</gene>
<feature type="transmembrane region" description="Helical" evidence="1">
    <location>
        <begin position="84"/>
        <end position="108"/>
    </location>
</feature>
<keyword evidence="3" id="KW-1185">Reference proteome</keyword>
<dbReference type="OrthoDB" id="5386199at2759"/>
<dbReference type="Proteomes" id="UP000027361">
    <property type="component" value="Unassembled WGS sequence"/>
</dbReference>
<dbReference type="AlphaFoldDB" id="A0A066W5Y1"/>
<protein>
    <submittedName>
        <fullName evidence="2">Uncharacterized protein</fullName>
    </submittedName>
</protein>
<dbReference type="GO" id="GO:0033615">
    <property type="term" value="P:mitochondrial proton-transporting ATP synthase complex assembly"/>
    <property type="evidence" value="ECO:0007669"/>
    <property type="project" value="TreeGrafter"/>
</dbReference>
<dbReference type="HOGENOM" id="CLU_085447_0_0_1"/>
<dbReference type="GO" id="GO:0031966">
    <property type="term" value="C:mitochondrial membrane"/>
    <property type="evidence" value="ECO:0007669"/>
    <property type="project" value="TreeGrafter"/>
</dbReference>
<dbReference type="InterPro" id="IPR009724">
    <property type="entry name" value="TMEM70"/>
</dbReference>
<dbReference type="InParanoid" id="A0A066W5Y1"/>
<dbReference type="EMBL" id="JMSN01000035">
    <property type="protein sequence ID" value="KDN46489.1"/>
    <property type="molecule type" value="Genomic_DNA"/>
</dbReference>
<organism evidence="2 3">
    <name type="scientific">Tilletiaria anomala (strain ATCC 24038 / CBS 436.72 / UBC 951)</name>
    <dbReference type="NCBI Taxonomy" id="1037660"/>
    <lineage>
        <taxon>Eukaryota</taxon>
        <taxon>Fungi</taxon>
        <taxon>Dikarya</taxon>
        <taxon>Basidiomycota</taxon>
        <taxon>Ustilaginomycotina</taxon>
        <taxon>Exobasidiomycetes</taxon>
        <taxon>Georgefischeriales</taxon>
        <taxon>Tilletiariaceae</taxon>
        <taxon>Tilletiaria</taxon>
    </lineage>
</organism>
<reference evidence="2 3" key="1">
    <citation type="submission" date="2014-05" db="EMBL/GenBank/DDBJ databases">
        <title>Draft genome sequence of a rare smut relative, Tilletiaria anomala UBC 951.</title>
        <authorList>
            <consortium name="DOE Joint Genome Institute"/>
            <person name="Toome M."/>
            <person name="Kuo A."/>
            <person name="Henrissat B."/>
            <person name="Lipzen A."/>
            <person name="Tritt A."/>
            <person name="Yoshinaga Y."/>
            <person name="Zane M."/>
            <person name="Barry K."/>
            <person name="Grigoriev I.V."/>
            <person name="Spatafora J.W."/>
            <person name="Aimea M.C."/>
        </authorList>
    </citation>
    <scope>NUCLEOTIDE SEQUENCE [LARGE SCALE GENOMIC DNA]</scope>
    <source>
        <strain evidence="2 3">UBC 951</strain>
    </source>
</reference>
<dbReference type="PANTHER" id="PTHR13281:SF0">
    <property type="entry name" value="TRANSMEMBRANE PROTEIN 70, MITOCHONDRIAL"/>
    <property type="match status" value="1"/>
</dbReference>
<dbReference type="PANTHER" id="PTHR13281">
    <property type="entry name" value="TRANSMEMBRANE PROTEIN 70, MITOCHONDRIAL"/>
    <property type="match status" value="1"/>
</dbReference>
<keyword evidence="1" id="KW-0472">Membrane</keyword>
<name>A0A066W5Y1_TILAU</name>
<dbReference type="OMA" id="AWCGRPY"/>
<accession>A0A066W5Y1</accession>
<keyword evidence="1" id="KW-1133">Transmembrane helix</keyword>
<evidence type="ECO:0000313" key="2">
    <source>
        <dbReference type="EMBL" id="KDN46489.1"/>
    </source>
</evidence>
<feature type="transmembrane region" description="Helical" evidence="1">
    <location>
        <begin position="59"/>
        <end position="78"/>
    </location>
</feature>
<dbReference type="GeneID" id="25262430"/>
<evidence type="ECO:0000256" key="1">
    <source>
        <dbReference type="SAM" id="Phobius"/>
    </source>
</evidence>
<sequence length="252" mass="27106">MHIKRSQTTSTAALRSFHTTLPSLSGEQTQKQGSSINATPASGPTYHGPLVRTFARLKLFSLGSLFLAVGMCPVLLLTPGAITMAGRIGLCATALATSGVSTALIAWIGGPYVGRMRLVPSPAASEAQQSMNKEQSGPVLQLETLSVLLRPIRTNIYHPSFVRSTSRPFATWELASSVPFSQGIQSSSSDADILVAESIDVRSGKVKGRWWATPSQSDDGKTTGSFTCRREGKPVRYFNVHDELLGEDWQIL</sequence>
<proteinExistence type="predicted"/>
<evidence type="ECO:0000313" key="3">
    <source>
        <dbReference type="Proteomes" id="UP000027361"/>
    </source>
</evidence>